<reference evidence="1" key="1">
    <citation type="submission" date="2018-11" db="EMBL/GenBank/DDBJ databases">
        <authorList>
            <consortium name="Pathogen Informatics"/>
        </authorList>
    </citation>
    <scope>NUCLEOTIDE SEQUENCE</scope>
</reference>
<dbReference type="InterPro" id="IPR043136">
    <property type="entry name" value="B30.2/SPRY_sf"/>
</dbReference>
<dbReference type="EMBL" id="CAAALY010274449">
    <property type="protein sequence ID" value="VEL42446.1"/>
    <property type="molecule type" value="Genomic_DNA"/>
</dbReference>
<comment type="caution">
    <text evidence="1">The sequence shown here is derived from an EMBL/GenBank/DDBJ whole genome shotgun (WGS) entry which is preliminary data.</text>
</comment>
<protein>
    <submittedName>
        <fullName evidence="1">Uncharacterized protein</fullName>
    </submittedName>
</protein>
<accession>A0A448XQM1</accession>
<dbReference type="AlphaFoldDB" id="A0A448XQM1"/>
<dbReference type="Gene3D" id="2.60.120.920">
    <property type="match status" value="1"/>
</dbReference>
<sequence>MYSKWYFELANVSIESPAASIRVGWGNTESYDTQPGGGPGLGVAALGDYLFSYTSDGKRLWIAGREKEITAGVSSIFYLHNRVLLSSENKR</sequence>
<gene>
    <name evidence="1" type="ORF">PXEA_LOCUS35886</name>
</gene>
<evidence type="ECO:0000313" key="1">
    <source>
        <dbReference type="EMBL" id="VEL42446.1"/>
    </source>
</evidence>
<evidence type="ECO:0000313" key="2">
    <source>
        <dbReference type="Proteomes" id="UP000784294"/>
    </source>
</evidence>
<name>A0A448XQM1_9PLAT</name>
<proteinExistence type="predicted"/>
<keyword evidence="2" id="KW-1185">Reference proteome</keyword>
<organism evidence="1 2">
    <name type="scientific">Protopolystoma xenopodis</name>
    <dbReference type="NCBI Taxonomy" id="117903"/>
    <lineage>
        <taxon>Eukaryota</taxon>
        <taxon>Metazoa</taxon>
        <taxon>Spiralia</taxon>
        <taxon>Lophotrochozoa</taxon>
        <taxon>Platyhelminthes</taxon>
        <taxon>Monogenea</taxon>
        <taxon>Polyopisthocotylea</taxon>
        <taxon>Polystomatidea</taxon>
        <taxon>Polystomatidae</taxon>
        <taxon>Protopolystoma</taxon>
    </lineage>
</organism>
<dbReference type="Proteomes" id="UP000784294">
    <property type="component" value="Unassembled WGS sequence"/>
</dbReference>